<dbReference type="GeneID" id="112690664"/>
<keyword evidence="8" id="KW-0539">Nucleus</keyword>
<dbReference type="PANTHER" id="PTHR15749">
    <property type="entry name" value="FANCONI-ASSOCIATED NUCLEASE 1"/>
    <property type="match status" value="1"/>
</dbReference>
<sequence>MDSTSPFTPKRSRIKRKTSGEINSVSRTLLFDDSHSRSPFNKNLEFSPLSQQAILPCENELIKPEQITPIKMEHSDFKKNNKILVSPSIKNRPNRFNIDEETKISIKSSSRKRNSSNNSTPSKKFKSIGSENCKPITYYFQPIQKITLPLTNKIDDYFKSATEQRSNEEKIKINIESTVKSEFLTNNVDFSKENHIKSPTTALSPHTQNRKKKNSKITDVKSQLSIEQVTKQLHFPSQVTPTKNGKINHIMNTPTKSPRIIDLLQNKVTITGGDTYSRFIKYIVLKAEIFFLCEDGIMTIIDSCTDDELKIFGRLIARKHGWIRADEPDGLKKYKELNLCHDFDSVLMSLATKQLINTDVYSCELDCLLNILKAHELKKLQKTFKINSASNKSQTKPEMIKSFMNLVNKQRTIRGNSSTNLKECIKKILGYCLKLSDSIRDDIMSCLIYESYPYFNGDEKDRFRDCFTKFSMVEKKELKFPTFNVKRVSINFNSKDSLEMYKNALNLRQEVQLSLEKKDHENAIKVLKVVFEKFKSAVHDKCIRDSFLELPTYLRKYSAVSVYAHVLFKNISILKKSTANKNLAKEVLEYLLKHKEFSMSKIPDLHIELAKVFESQFKQLNNAATVILDGLKDKTISELGHQMLSSRAMIYVNRKIRKLDDNLKEELLTFISNTKKQLPNTTINGKIISTTEKNSSGRKQVYSKKIKNGDVLYMSVEDLALSHYKSQGFSNGIHDEGQLIKSMFLLCFWDIIYDSYPSYILFISQYQDCPLDWRSRHFYNIREQRIKDRMAELKLMTVNQICDILKTGCDKYYETQSVINWKFMNDENLPICKIILECVGIEVFLAIGNQILKDGRVYMYGMPDLIVWDAINHRCMFVEVKGPNDKLSERQTSWLFKLMEFGANVEVCHVVGNGGKKKDNYENMD</sequence>
<keyword evidence="3 8" id="KW-0540">Nuclease</keyword>
<organism evidence="11 13">
    <name type="scientific">Sipha flava</name>
    <name type="common">yellow sugarcane aphid</name>
    <dbReference type="NCBI Taxonomy" id="143950"/>
    <lineage>
        <taxon>Eukaryota</taxon>
        <taxon>Metazoa</taxon>
        <taxon>Ecdysozoa</taxon>
        <taxon>Arthropoda</taxon>
        <taxon>Hexapoda</taxon>
        <taxon>Insecta</taxon>
        <taxon>Pterygota</taxon>
        <taxon>Neoptera</taxon>
        <taxon>Paraneoptera</taxon>
        <taxon>Hemiptera</taxon>
        <taxon>Sternorrhyncha</taxon>
        <taxon>Aphidomorpha</taxon>
        <taxon>Aphidoidea</taxon>
        <taxon>Aphididae</taxon>
        <taxon>Sipha</taxon>
    </lineage>
</organism>
<dbReference type="Proteomes" id="UP000694846">
    <property type="component" value="Unplaced"/>
</dbReference>
<keyword evidence="8" id="KW-0227">DNA damage</keyword>
<dbReference type="AlphaFoldDB" id="A0A8B8GBA2"/>
<comment type="subcellular location">
    <subcellularLocation>
        <location evidence="8">Nucleus</location>
    </subcellularLocation>
</comment>
<dbReference type="CDD" id="cd22326">
    <property type="entry name" value="FAN1-like"/>
    <property type="match status" value="1"/>
</dbReference>
<dbReference type="GO" id="GO:0004528">
    <property type="term" value="F:phosphodiesterase I activity"/>
    <property type="evidence" value="ECO:0007669"/>
    <property type="project" value="UniProtKB-EC"/>
</dbReference>
<dbReference type="InterPro" id="IPR049132">
    <property type="entry name" value="FAN1-like_euk"/>
</dbReference>
<keyword evidence="7 8" id="KW-0464">Manganese</keyword>
<dbReference type="InterPro" id="IPR014883">
    <property type="entry name" value="VRR_NUC"/>
</dbReference>
<dbReference type="InterPro" id="IPR011856">
    <property type="entry name" value="tRNA_endonuc-like_dom_sf"/>
</dbReference>
<keyword evidence="11" id="KW-1185">Reference proteome</keyword>
<comment type="function">
    <text evidence="8">Nuclease required for the repair of DNA interstrand cross-links (ICL). Acts as a 5'-3' exonuclease that anchors at a cut end of DNA and cleaves DNA successively at every third nucleotide, allowing to excise an ICL from one strand through flanking incisions.</text>
</comment>
<feature type="compositionally biased region" description="Polar residues" evidence="9">
    <location>
        <begin position="197"/>
        <end position="207"/>
    </location>
</feature>
<dbReference type="GO" id="GO:0036297">
    <property type="term" value="P:interstrand cross-link repair"/>
    <property type="evidence" value="ECO:0007669"/>
    <property type="project" value="InterPro"/>
</dbReference>
<evidence type="ECO:0000256" key="9">
    <source>
        <dbReference type="SAM" id="MobiDB-lite"/>
    </source>
</evidence>
<comment type="similarity">
    <text evidence="2 8">Belongs to the FAN1 family.</text>
</comment>
<evidence type="ECO:0000256" key="7">
    <source>
        <dbReference type="ARBA" id="ARBA00023211"/>
    </source>
</evidence>
<evidence type="ECO:0000256" key="1">
    <source>
        <dbReference type="ARBA" id="ARBA00000983"/>
    </source>
</evidence>
<evidence type="ECO:0000313" key="13">
    <source>
        <dbReference type="RefSeq" id="XP_025420499.1"/>
    </source>
</evidence>
<name>A0A8B8GBA2_9HEMI</name>
<dbReference type="InterPro" id="IPR049126">
    <property type="entry name" value="FAN1-like_TPR"/>
</dbReference>
<dbReference type="GO" id="GO:0046872">
    <property type="term" value="F:metal ion binding"/>
    <property type="evidence" value="ECO:0007669"/>
    <property type="project" value="UniProtKB-KW"/>
</dbReference>
<evidence type="ECO:0000256" key="3">
    <source>
        <dbReference type="ARBA" id="ARBA00022722"/>
    </source>
</evidence>
<reference evidence="12 13" key="1">
    <citation type="submission" date="2025-04" db="UniProtKB">
        <authorList>
            <consortium name="RefSeq"/>
        </authorList>
    </citation>
    <scope>IDENTIFICATION</scope>
    <source>
        <tissue evidence="12 13">Whole body</tissue>
    </source>
</reference>
<evidence type="ECO:0000313" key="11">
    <source>
        <dbReference type="Proteomes" id="UP000694846"/>
    </source>
</evidence>
<feature type="domain" description="VRR-NUC" evidence="10">
    <location>
        <begin position="825"/>
        <end position="912"/>
    </location>
</feature>
<dbReference type="Gene3D" id="3.40.1350.10">
    <property type="match status" value="1"/>
</dbReference>
<dbReference type="GO" id="GO:0070336">
    <property type="term" value="F:flap-structured DNA binding"/>
    <property type="evidence" value="ECO:0007669"/>
    <property type="project" value="TreeGrafter"/>
</dbReference>
<keyword evidence="5 8" id="KW-0378">Hydrolase</keyword>
<dbReference type="RefSeq" id="XP_025420498.1">
    <property type="nucleotide sequence ID" value="XM_025564713.1"/>
</dbReference>
<keyword evidence="8" id="KW-0234">DNA repair</keyword>
<comment type="cofactor">
    <cofactor evidence="8">
        <name>Mg(2+)</name>
        <dbReference type="ChEBI" id="CHEBI:18420"/>
    </cofactor>
    <cofactor evidence="8">
        <name>Mn(2+)</name>
        <dbReference type="ChEBI" id="CHEBI:29035"/>
    </cofactor>
</comment>
<dbReference type="Pfam" id="PF21170">
    <property type="entry name" value="FAN1_TPR"/>
    <property type="match status" value="1"/>
</dbReference>
<evidence type="ECO:0000256" key="4">
    <source>
        <dbReference type="ARBA" id="ARBA00022723"/>
    </source>
</evidence>
<keyword evidence="4 8" id="KW-0479">Metal-binding</keyword>
<evidence type="ECO:0000256" key="6">
    <source>
        <dbReference type="ARBA" id="ARBA00022842"/>
    </source>
</evidence>
<comment type="catalytic activity">
    <reaction evidence="1 8">
        <text>Hydrolytically removes 5'-nucleotides successively from the 3'-hydroxy termini of 3'-hydroxy-terminated oligonucleotides.</text>
        <dbReference type="EC" id="3.1.4.1"/>
    </reaction>
</comment>
<dbReference type="EC" id="3.1.4.1" evidence="8"/>
<dbReference type="InterPro" id="IPR033315">
    <property type="entry name" value="Fan1-like"/>
</dbReference>
<feature type="region of interest" description="Disordered" evidence="9">
    <location>
        <begin position="1"/>
        <end position="20"/>
    </location>
</feature>
<feature type="region of interest" description="Disordered" evidence="9">
    <location>
        <begin position="106"/>
        <end position="127"/>
    </location>
</feature>
<evidence type="ECO:0000259" key="10">
    <source>
        <dbReference type="SMART" id="SM00990"/>
    </source>
</evidence>
<dbReference type="SMART" id="SM00990">
    <property type="entry name" value="VRR_NUC"/>
    <property type="match status" value="1"/>
</dbReference>
<evidence type="ECO:0000256" key="8">
    <source>
        <dbReference type="RuleBase" id="RU365033"/>
    </source>
</evidence>
<evidence type="ECO:0000256" key="2">
    <source>
        <dbReference type="ARBA" id="ARBA00005533"/>
    </source>
</evidence>
<accession>A0A8B8GBA2</accession>
<gene>
    <name evidence="12 13" type="primary">LOC112690664</name>
</gene>
<protein>
    <recommendedName>
        <fullName evidence="8">Fanconi-associated nuclease</fullName>
        <ecNumber evidence="8">3.1.4.1</ecNumber>
    </recommendedName>
</protein>
<dbReference type="GO" id="GO:0008409">
    <property type="term" value="F:5'-3' exonuclease activity"/>
    <property type="evidence" value="ECO:0007669"/>
    <property type="project" value="TreeGrafter"/>
</dbReference>
<dbReference type="GO" id="GO:0017108">
    <property type="term" value="F:5'-flap endonuclease activity"/>
    <property type="evidence" value="ECO:0007669"/>
    <property type="project" value="TreeGrafter"/>
</dbReference>
<evidence type="ECO:0000313" key="12">
    <source>
        <dbReference type="RefSeq" id="XP_025420498.1"/>
    </source>
</evidence>
<dbReference type="GO" id="GO:0005634">
    <property type="term" value="C:nucleus"/>
    <property type="evidence" value="ECO:0007669"/>
    <property type="project" value="UniProtKB-SubCell"/>
</dbReference>
<keyword evidence="6 8" id="KW-0460">Magnesium</keyword>
<dbReference type="PANTHER" id="PTHR15749:SF4">
    <property type="entry name" value="FANCONI-ASSOCIATED NUCLEASE 1"/>
    <property type="match status" value="1"/>
</dbReference>
<dbReference type="Pfam" id="PF08774">
    <property type="entry name" value="VRR_NUC"/>
    <property type="match status" value="1"/>
</dbReference>
<dbReference type="RefSeq" id="XP_025420499.1">
    <property type="nucleotide sequence ID" value="XM_025564714.1"/>
</dbReference>
<dbReference type="OrthoDB" id="76364at2759"/>
<evidence type="ECO:0000256" key="5">
    <source>
        <dbReference type="ARBA" id="ARBA00022801"/>
    </source>
</evidence>
<proteinExistence type="inferred from homology"/>
<feature type="region of interest" description="Disordered" evidence="9">
    <location>
        <begin position="197"/>
        <end position="219"/>
    </location>
</feature>